<organism evidence="2 3">
    <name type="scientific">Aerolutibacter ruishenii</name>
    <dbReference type="NCBI Taxonomy" id="686800"/>
    <lineage>
        <taxon>Bacteria</taxon>
        <taxon>Pseudomonadati</taxon>
        <taxon>Pseudomonadota</taxon>
        <taxon>Gammaproteobacteria</taxon>
        <taxon>Lysobacterales</taxon>
        <taxon>Lysobacteraceae</taxon>
        <taxon>Aerolutibacter</taxon>
    </lineage>
</organism>
<name>A0A562LYN9_9GAMM</name>
<protein>
    <recommendedName>
        <fullName evidence="4">Outer membrane lipoprotein-sorting protein</fullName>
    </recommendedName>
</protein>
<evidence type="ECO:0000313" key="3">
    <source>
        <dbReference type="Proteomes" id="UP000316471"/>
    </source>
</evidence>
<keyword evidence="1" id="KW-0732">Signal</keyword>
<feature type="chain" id="PRO_5021934359" description="Outer membrane lipoprotein-sorting protein" evidence="1">
    <location>
        <begin position="23"/>
        <end position="236"/>
    </location>
</feature>
<reference evidence="2 3" key="1">
    <citation type="journal article" date="2015" name="Stand. Genomic Sci.">
        <title>Genomic Encyclopedia of Bacterial and Archaeal Type Strains, Phase III: the genomes of soil and plant-associated and newly described type strains.</title>
        <authorList>
            <person name="Whitman W.B."/>
            <person name="Woyke T."/>
            <person name="Klenk H.P."/>
            <person name="Zhou Y."/>
            <person name="Lilburn T.G."/>
            <person name="Beck B.J."/>
            <person name="De Vos P."/>
            <person name="Vandamme P."/>
            <person name="Eisen J.A."/>
            <person name="Garrity G."/>
            <person name="Hugenholtz P."/>
            <person name="Kyrpides N.C."/>
        </authorList>
    </citation>
    <scope>NUCLEOTIDE SEQUENCE [LARGE SCALE GENOMIC DNA]</scope>
    <source>
        <strain evidence="2 3">CGMCC 1.10136</strain>
    </source>
</reference>
<dbReference type="AlphaFoldDB" id="A0A562LYN9"/>
<dbReference type="OrthoDB" id="6019292at2"/>
<gene>
    <name evidence="2" type="ORF">IP93_01111</name>
</gene>
<dbReference type="Proteomes" id="UP000316471">
    <property type="component" value="Unassembled WGS sequence"/>
</dbReference>
<keyword evidence="3" id="KW-1185">Reference proteome</keyword>
<sequence length="236" mass="25430">MFRTVISSAVLASAGVMGLVFAVPNDPQLDSQPMPVFHAAALDRAAESRAEGELAMDDSVATSLVGAITLQFPRQQVEVQLDKVDVAPLSVRDRVVSGEGRLRIGDDDTWIPLAFNALYDTQDTVVTQPRLVLGSDAPSSMVSSQSPLVRGLLQQVSRAMAAEFIQQAVEVRIDHASTSPAGRRYLHVQAVGQARFEGEGMAPASIEALYDRTTGQWLRVNYDLDAAAPRDEPARS</sequence>
<accession>A0A562LYN9</accession>
<evidence type="ECO:0000256" key="1">
    <source>
        <dbReference type="SAM" id="SignalP"/>
    </source>
</evidence>
<feature type="signal peptide" evidence="1">
    <location>
        <begin position="1"/>
        <end position="22"/>
    </location>
</feature>
<dbReference type="RefSeq" id="WP_144813058.1">
    <property type="nucleotide sequence ID" value="NZ_VLKP01000003.1"/>
</dbReference>
<evidence type="ECO:0000313" key="2">
    <source>
        <dbReference type="EMBL" id="TWI12765.1"/>
    </source>
</evidence>
<evidence type="ECO:0008006" key="4">
    <source>
        <dbReference type="Google" id="ProtNLM"/>
    </source>
</evidence>
<proteinExistence type="predicted"/>
<comment type="caution">
    <text evidence="2">The sequence shown here is derived from an EMBL/GenBank/DDBJ whole genome shotgun (WGS) entry which is preliminary data.</text>
</comment>
<dbReference type="EMBL" id="VLKP01000003">
    <property type="protein sequence ID" value="TWI12765.1"/>
    <property type="molecule type" value="Genomic_DNA"/>
</dbReference>